<sequence length="452" mass="46447">MSVRPVAVAVALCLLLAGCAAPTVSPAADAVDGDEPRSAGSGSAESPTADRSPRTAVAERSGRSAPHGGGTPEASSTPSAEPGSPAALADGYAIAVEGGELPTAYAPVFARVAVLTGRPTVTPPDRVAIRSPDRMRVGRDRYPEFYRLVGVAAGDGNGTAAAFVGSAGTVTVNAAVLADAGDTESVLAHESVHVIQFRDGAFARLRDRGAVAPGTTEARLLRTAVVEGSATAVQRAYVERYGVDAPDPVAALGARAANGSTAERLGLAPYVVGARYVERRVDDWATLASVYESPPRTTEELLHDRPPGSEPVAPLVVEDDPTDEWDAAFGERDTHGELFLRVVLAGELPDSRAAAGADGWGNGVRLAFEHETERGAVATGYAWVIRFDDAANATEFERAFGAWRDARPDGAGAVRAVRPADRTVAVFVGNESFVASASAAGTDGRVTVGAAG</sequence>
<evidence type="ECO:0000256" key="1">
    <source>
        <dbReference type="SAM" id="MobiDB-lite"/>
    </source>
</evidence>
<dbReference type="PROSITE" id="PS51257">
    <property type="entry name" value="PROKAR_LIPOPROTEIN"/>
    <property type="match status" value="1"/>
</dbReference>
<accession>A0ABD5XNL5</accession>
<reference evidence="2 3" key="1">
    <citation type="journal article" date="2019" name="Int. J. Syst. Evol. Microbiol.">
        <title>The Global Catalogue of Microorganisms (GCM) 10K type strain sequencing project: providing services to taxonomists for standard genome sequencing and annotation.</title>
        <authorList>
            <consortium name="The Broad Institute Genomics Platform"/>
            <consortium name="The Broad Institute Genome Sequencing Center for Infectious Disease"/>
            <person name="Wu L."/>
            <person name="Ma J."/>
        </authorList>
    </citation>
    <scope>NUCLEOTIDE SEQUENCE [LARGE SCALE GENOMIC DNA]</scope>
    <source>
        <strain evidence="2 3">DT92</strain>
    </source>
</reference>
<protein>
    <recommendedName>
        <fullName evidence="4">DUF4157 domain-containing protein</fullName>
    </recommendedName>
</protein>
<evidence type="ECO:0000313" key="2">
    <source>
        <dbReference type="EMBL" id="MFC7136762.1"/>
    </source>
</evidence>
<dbReference type="AlphaFoldDB" id="A0ABD5XNL5"/>
<keyword evidence="3" id="KW-1185">Reference proteome</keyword>
<dbReference type="Proteomes" id="UP001596368">
    <property type="component" value="Unassembled WGS sequence"/>
</dbReference>
<proteinExistence type="predicted"/>
<name>A0ABD5XNL5_9EURY</name>
<dbReference type="EMBL" id="JBHSZG010000001">
    <property type="protein sequence ID" value="MFC7136762.1"/>
    <property type="molecule type" value="Genomic_DNA"/>
</dbReference>
<comment type="caution">
    <text evidence="2">The sequence shown here is derived from an EMBL/GenBank/DDBJ whole genome shotgun (WGS) entry which is preliminary data.</text>
</comment>
<evidence type="ECO:0008006" key="4">
    <source>
        <dbReference type="Google" id="ProtNLM"/>
    </source>
</evidence>
<feature type="region of interest" description="Disordered" evidence="1">
    <location>
        <begin position="27"/>
        <end position="85"/>
    </location>
</feature>
<gene>
    <name evidence="2" type="ORF">ACFQRB_10190</name>
</gene>
<evidence type="ECO:0000313" key="3">
    <source>
        <dbReference type="Proteomes" id="UP001596368"/>
    </source>
</evidence>
<organism evidence="2 3">
    <name type="scientific">Halobaculum litoreum</name>
    <dbReference type="NCBI Taxonomy" id="3031998"/>
    <lineage>
        <taxon>Archaea</taxon>
        <taxon>Methanobacteriati</taxon>
        <taxon>Methanobacteriota</taxon>
        <taxon>Stenosarchaea group</taxon>
        <taxon>Halobacteria</taxon>
        <taxon>Halobacteriales</taxon>
        <taxon>Haloferacaceae</taxon>
        <taxon>Halobaculum</taxon>
    </lineage>
</organism>